<feature type="region of interest" description="Disordered" evidence="1">
    <location>
        <begin position="218"/>
        <end position="254"/>
    </location>
</feature>
<organism evidence="3 4">
    <name type="scientific">Caerostris extrusa</name>
    <name type="common">Bark spider</name>
    <name type="synonym">Caerostris bankana</name>
    <dbReference type="NCBI Taxonomy" id="172846"/>
    <lineage>
        <taxon>Eukaryota</taxon>
        <taxon>Metazoa</taxon>
        <taxon>Ecdysozoa</taxon>
        <taxon>Arthropoda</taxon>
        <taxon>Chelicerata</taxon>
        <taxon>Arachnida</taxon>
        <taxon>Araneae</taxon>
        <taxon>Araneomorphae</taxon>
        <taxon>Entelegynae</taxon>
        <taxon>Araneoidea</taxon>
        <taxon>Araneidae</taxon>
        <taxon>Caerostris</taxon>
    </lineage>
</organism>
<reference evidence="3 4" key="1">
    <citation type="submission" date="2021-06" db="EMBL/GenBank/DDBJ databases">
        <title>Caerostris extrusa draft genome.</title>
        <authorList>
            <person name="Kono N."/>
            <person name="Arakawa K."/>
        </authorList>
    </citation>
    <scope>NUCLEOTIDE SEQUENCE [LARGE SCALE GENOMIC DNA]</scope>
</reference>
<evidence type="ECO:0000313" key="4">
    <source>
        <dbReference type="Proteomes" id="UP001054945"/>
    </source>
</evidence>
<gene>
    <name evidence="3" type="primary">X975_04612</name>
    <name evidence="3" type="ORF">CEXT_781331</name>
</gene>
<evidence type="ECO:0000313" key="3">
    <source>
        <dbReference type="EMBL" id="GIY84937.1"/>
    </source>
</evidence>
<dbReference type="Gene3D" id="2.40.50.90">
    <property type="match status" value="1"/>
</dbReference>
<dbReference type="Gene3D" id="2.30.30.140">
    <property type="match status" value="1"/>
</dbReference>
<dbReference type="PANTHER" id="PTHR22948:SF72">
    <property type="entry name" value="TUDOR DOMAIN-CONTAINING PROTEIN"/>
    <property type="match status" value="1"/>
</dbReference>
<dbReference type="AlphaFoldDB" id="A0AAV4WQ27"/>
<proteinExistence type="predicted"/>
<protein>
    <submittedName>
        <fullName evidence="3">Tudor domain-containing protein 1</fullName>
    </submittedName>
</protein>
<dbReference type="FunFam" id="2.30.30.140:FF:000018">
    <property type="entry name" value="Serine/threonine-protein kinase 31"/>
    <property type="match status" value="1"/>
</dbReference>
<feature type="domain" description="Tudor" evidence="2">
    <location>
        <begin position="80"/>
        <end position="138"/>
    </location>
</feature>
<evidence type="ECO:0000259" key="2">
    <source>
        <dbReference type="PROSITE" id="PS50304"/>
    </source>
</evidence>
<dbReference type="PANTHER" id="PTHR22948">
    <property type="entry name" value="TUDOR DOMAIN CONTAINING PROTEIN"/>
    <property type="match status" value="1"/>
</dbReference>
<sequence>MLYSYFIRKNASTSINDKIKSKFLTVASVAVSNVEQLYITCFESPSNFFAQFEKLSSEKLEEMQNGINNHYLNASKSSFKPKIGTIVCAKYSMDNLFYRARIENVVDDNCKVIFIDYGNKETVSFSNIHPLDSKFMIHPPFGIECGLHTYPPATPVEKLQGLMLENSVQAKMIKEENKKWLIALTEDFTGNVAILELLRQHEAVVPRSIHGAGLRGFQEHMTPKENTSFNNNEVHKSRNNFQYPNKFNAGKPQK</sequence>
<dbReference type="InterPro" id="IPR050621">
    <property type="entry name" value="Tudor_domain_containing"/>
</dbReference>
<dbReference type="GO" id="GO:0005737">
    <property type="term" value="C:cytoplasm"/>
    <property type="evidence" value="ECO:0007669"/>
    <property type="project" value="UniProtKB-ARBA"/>
</dbReference>
<dbReference type="Proteomes" id="UP001054945">
    <property type="component" value="Unassembled WGS sequence"/>
</dbReference>
<dbReference type="SMART" id="SM00333">
    <property type="entry name" value="TUDOR"/>
    <property type="match status" value="1"/>
</dbReference>
<dbReference type="InterPro" id="IPR035437">
    <property type="entry name" value="SNase_OB-fold_sf"/>
</dbReference>
<comment type="caution">
    <text evidence="3">The sequence shown here is derived from an EMBL/GenBank/DDBJ whole genome shotgun (WGS) entry which is preliminary data.</text>
</comment>
<dbReference type="SUPFAM" id="SSF63748">
    <property type="entry name" value="Tudor/PWWP/MBT"/>
    <property type="match status" value="1"/>
</dbReference>
<dbReference type="PROSITE" id="PS50304">
    <property type="entry name" value="TUDOR"/>
    <property type="match status" value="1"/>
</dbReference>
<dbReference type="Pfam" id="PF00567">
    <property type="entry name" value="TUDOR"/>
    <property type="match status" value="1"/>
</dbReference>
<dbReference type="InterPro" id="IPR002999">
    <property type="entry name" value="Tudor"/>
</dbReference>
<dbReference type="EMBL" id="BPLR01016594">
    <property type="protein sequence ID" value="GIY84937.1"/>
    <property type="molecule type" value="Genomic_DNA"/>
</dbReference>
<name>A0AAV4WQ27_CAEEX</name>
<accession>A0AAV4WQ27</accession>
<keyword evidence="4" id="KW-1185">Reference proteome</keyword>
<evidence type="ECO:0000256" key="1">
    <source>
        <dbReference type="SAM" id="MobiDB-lite"/>
    </source>
</evidence>